<proteinExistence type="predicted"/>
<dbReference type="RefSeq" id="WP_115814737.1">
    <property type="nucleotide sequence ID" value="NZ_QUNI01000014.1"/>
</dbReference>
<evidence type="ECO:0000313" key="1">
    <source>
        <dbReference type="EMBL" id="REG92994.1"/>
    </source>
</evidence>
<reference evidence="1 2" key="1">
    <citation type="submission" date="2018-08" db="EMBL/GenBank/DDBJ databases">
        <title>Genomic Encyclopedia of Archaeal and Bacterial Type Strains, Phase II (KMG-II): from individual species to whole genera.</title>
        <authorList>
            <person name="Goeker M."/>
        </authorList>
    </citation>
    <scope>NUCLEOTIDE SEQUENCE [LARGE SCALE GENOMIC DNA]</scope>
    <source>
        <strain evidence="1 2">DSM 100880</strain>
    </source>
</reference>
<gene>
    <name evidence="1" type="ORF">C8P67_11495</name>
</gene>
<dbReference type="Proteomes" id="UP000257136">
    <property type="component" value="Unassembled WGS sequence"/>
</dbReference>
<accession>A0A3E0E3X3</accession>
<dbReference type="EMBL" id="QUNI01000014">
    <property type="protein sequence ID" value="REG92994.1"/>
    <property type="molecule type" value="Genomic_DNA"/>
</dbReference>
<protein>
    <submittedName>
        <fullName evidence="1">Uncharacterized protein</fullName>
    </submittedName>
</protein>
<evidence type="ECO:0000313" key="2">
    <source>
        <dbReference type="Proteomes" id="UP000257136"/>
    </source>
</evidence>
<dbReference type="OrthoDB" id="648314at2"/>
<name>A0A3E0E3X3_9FLAO</name>
<keyword evidence="2" id="KW-1185">Reference proteome</keyword>
<comment type="caution">
    <text evidence="1">The sequence shown here is derived from an EMBL/GenBank/DDBJ whole genome shotgun (WGS) entry which is preliminary data.</text>
</comment>
<organism evidence="1 2">
    <name type="scientific">Flavobacterium aquicola</name>
    <dbReference type="NCBI Taxonomy" id="1682742"/>
    <lineage>
        <taxon>Bacteria</taxon>
        <taxon>Pseudomonadati</taxon>
        <taxon>Bacteroidota</taxon>
        <taxon>Flavobacteriia</taxon>
        <taxon>Flavobacteriales</taxon>
        <taxon>Flavobacteriaceae</taxon>
        <taxon>Flavobacterium</taxon>
    </lineage>
</organism>
<dbReference type="AlphaFoldDB" id="A0A3E0E3X3"/>
<sequence length="277" mass="33104">MNKPSKITVKHYLEKKVKPILIYGDIEAYPIYCRITYKRKTTNFKSFTGVLMSLKAYDYYCKNNSLYHSETHPSLTFTLDEEIKFIEQSIKRMTENKPDLDVFNEYFLFELKKYLEPIEQRLLELGWFAYHKVDLSKEPIEKKYYKDGIVKPMTVSQLLKIKPSKEKKRLKELYPNDQFYSNPKRFYELFNKENSLLYNIETFNKIVGLDISNYFFDGTLLYWNVIDLIIKQNRGKTTIEFLDNYTINEAHNLIGIFKKEEIESAINSLKNNILMLD</sequence>